<accession>A0A285GTW0</accession>
<evidence type="ECO:0000313" key="2">
    <source>
        <dbReference type="Proteomes" id="UP000219573"/>
    </source>
</evidence>
<dbReference type="Proteomes" id="UP000219573">
    <property type="component" value="Unassembled WGS sequence"/>
</dbReference>
<protein>
    <recommendedName>
        <fullName evidence="3">Transposase zinc-ribbon domain-containing protein</fullName>
    </recommendedName>
</protein>
<evidence type="ECO:0000313" key="1">
    <source>
        <dbReference type="EMBL" id="SNY26898.1"/>
    </source>
</evidence>
<proteinExistence type="predicted"/>
<sequence>MYKKICPNCNSNSYSSSRKGKWKCPSCGANLEEEPARVS</sequence>
<evidence type="ECO:0008006" key="3">
    <source>
        <dbReference type="Google" id="ProtNLM"/>
    </source>
</evidence>
<gene>
    <name evidence="1" type="ORF">SAMN06265827_11069</name>
</gene>
<organism evidence="1 2">
    <name type="scientific">Orenia metallireducens</name>
    <dbReference type="NCBI Taxonomy" id="1413210"/>
    <lineage>
        <taxon>Bacteria</taxon>
        <taxon>Bacillati</taxon>
        <taxon>Bacillota</taxon>
        <taxon>Clostridia</taxon>
        <taxon>Halanaerobiales</taxon>
        <taxon>Halobacteroidaceae</taxon>
        <taxon>Orenia</taxon>
    </lineage>
</organism>
<dbReference type="SUPFAM" id="SSF57783">
    <property type="entry name" value="Zinc beta-ribbon"/>
    <property type="match status" value="1"/>
</dbReference>
<dbReference type="EMBL" id="OBDZ01000010">
    <property type="protein sequence ID" value="SNY26898.1"/>
    <property type="molecule type" value="Genomic_DNA"/>
</dbReference>
<name>A0A285GTW0_9FIRM</name>
<dbReference type="AlphaFoldDB" id="A0A285GTW0"/>
<reference evidence="2" key="1">
    <citation type="submission" date="2017-09" db="EMBL/GenBank/DDBJ databases">
        <authorList>
            <person name="Varghese N."/>
            <person name="Submissions S."/>
        </authorList>
    </citation>
    <scope>NUCLEOTIDE SEQUENCE [LARGE SCALE GENOMIC DNA]</scope>
    <source>
        <strain evidence="2">MSL47</strain>
    </source>
</reference>
<keyword evidence="2" id="KW-1185">Reference proteome</keyword>